<evidence type="ECO:0000256" key="8">
    <source>
        <dbReference type="ARBA" id="ARBA00048045"/>
    </source>
</evidence>
<dbReference type="Proteomes" id="UP000504604">
    <property type="component" value="Linkage group LG2"/>
</dbReference>
<dbReference type="RefSeq" id="XP_011070861.1">
    <property type="nucleotide sequence ID" value="XM_011072559.2"/>
</dbReference>
<dbReference type="PANTHER" id="PTHR11079">
    <property type="entry name" value="CYTOSINE DEAMINASE FAMILY MEMBER"/>
    <property type="match status" value="1"/>
</dbReference>
<dbReference type="GeneID" id="105156438"/>
<comment type="subunit">
    <text evidence="2">Homodimer.</text>
</comment>
<feature type="compositionally biased region" description="Basic and acidic residues" evidence="9">
    <location>
        <begin position="358"/>
        <end position="373"/>
    </location>
</feature>
<evidence type="ECO:0000256" key="9">
    <source>
        <dbReference type="SAM" id="MobiDB-lite"/>
    </source>
</evidence>
<dbReference type="EC" id="3.5.4.33" evidence="3"/>
<feature type="region of interest" description="Disordered" evidence="9">
    <location>
        <begin position="417"/>
        <end position="521"/>
    </location>
</feature>
<dbReference type="InterPro" id="IPR028883">
    <property type="entry name" value="tRNA_aden_deaminase"/>
</dbReference>
<organism evidence="11 12">
    <name type="scientific">Sesamum indicum</name>
    <name type="common">Oriental sesame</name>
    <name type="synonym">Sesamum orientale</name>
    <dbReference type="NCBI Taxonomy" id="4182"/>
    <lineage>
        <taxon>Eukaryota</taxon>
        <taxon>Viridiplantae</taxon>
        <taxon>Streptophyta</taxon>
        <taxon>Embryophyta</taxon>
        <taxon>Tracheophyta</taxon>
        <taxon>Spermatophyta</taxon>
        <taxon>Magnoliopsida</taxon>
        <taxon>eudicotyledons</taxon>
        <taxon>Gunneridae</taxon>
        <taxon>Pentapetalae</taxon>
        <taxon>asterids</taxon>
        <taxon>lamiids</taxon>
        <taxon>Lamiales</taxon>
        <taxon>Pedaliaceae</taxon>
        <taxon>Sesamum</taxon>
    </lineage>
</organism>
<keyword evidence="11" id="KW-1185">Reference proteome</keyword>
<protein>
    <recommendedName>
        <fullName evidence="3">tRNA(adenine(34)) deaminase</fullName>
        <ecNumber evidence="3">3.5.4.33</ecNumber>
    </recommendedName>
</protein>
<evidence type="ECO:0000256" key="7">
    <source>
        <dbReference type="ARBA" id="ARBA00022833"/>
    </source>
</evidence>
<feature type="compositionally biased region" description="Basic and acidic residues" evidence="9">
    <location>
        <begin position="219"/>
        <end position="311"/>
    </location>
</feature>
<feature type="compositionally biased region" description="Polar residues" evidence="9">
    <location>
        <begin position="969"/>
        <end position="1008"/>
    </location>
</feature>
<evidence type="ECO:0000256" key="2">
    <source>
        <dbReference type="ARBA" id="ARBA00011738"/>
    </source>
</evidence>
<proteinExistence type="inferred from homology"/>
<keyword evidence="5" id="KW-0479">Metal-binding</keyword>
<dbReference type="InterPro" id="IPR016193">
    <property type="entry name" value="Cytidine_deaminase-like"/>
</dbReference>
<evidence type="ECO:0000313" key="11">
    <source>
        <dbReference type="Proteomes" id="UP000504604"/>
    </source>
</evidence>
<dbReference type="Gene3D" id="3.40.140.10">
    <property type="entry name" value="Cytidine Deaminase, domain 2"/>
    <property type="match status" value="1"/>
</dbReference>
<feature type="region of interest" description="Disordered" evidence="9">
    <location>
        <begin position="342"/>
        <end position="391"/>
    </location>
</feature>
<feature type="region of interest" description="Disordered" evidence="9">
    <location>
        <begin position="210"/>
        <end position="329"/>
    </location>
</feature>
<dbReference type="InterPro" id="IPR002125">
    <property type="entry name" value="CMP_dCMP_dom"/>
</dbReference>
<sequence>MHNTCITSTISLRTRGSLSFAYNDCSPRSNERYHFAYSSPRTCCCCCSTSMYKVPTSPSYCYSLYGLRQSSLIQWSPYRKMISGGLDRCYYARLPVCDADRSCYCDKACTFKEKSVGRRRGGFRKCMVFEERSERYDLGGVDEAEAVLSLLTEDIGEECFRVRKEARILAKKPTLEKSEDGGVSNKCRNEKKRVDLGVLESESRCEYASMASLRKKDNRRREERTRREEEREKNRKAMLQEEHMDALLRNRTAREKEERETMLRNASEKAQEKQERESMLSKENWKVRSKTEEREDLLRREEHRQKMRRDGSSCSSYYSLSSTGEYDSDNEIELSEGRFLGESSSYHKGNSSSNVYQEAREEDHRREDHREHQGVSLTKKSTEKEHCSGSSIVESDFRKKSEKKLVDVVEKKIDLRQETSQEESKFSMAHESDYGRSSDYYVSYDDRKEKSTRTTKIDEERKNQLMQRGDEVSKQSETRLKYKHFEESQDIRSEDVRRSYGSQQIYSGKSEMSAKVGSSSQEIVEEHQAAVGISTREDEYQRHSRKVAEVSEIQETDIRKTSISQQRYETSVKEEAYSTNILSSINSAAKQQQQYDQASGLVESRGKSQQLTKQDGKSILERPSDKFTKQEENVKLAYGSSSESKELRSQTHATIIKRDNSRNISGQSNQTSVPFSGDSSAIYLEDRNKNKSQTIVRTQSHLPETGELSLGSKVGSANEVSEGSQQFGSTALHGGAKSNSSHGQSPEFMLHEDMIGSAAQLERSSAHYVGEFVDQVRNEISSSEIQREKATNEAKFVHEEQHHQKNLIQYSSGDSQSKEHESRHDIQQSGTEGPSDEMWNVDESSAPELSKAEVQDDTSKAGNAIVKRTGRSLWNIIGDIVRLRWASHSESHSSGRKTGGRSSPNQSTSSETWFSGHEAEDNEEVTGEKEKRSIKQVYGSHQEDNTLSQVEEGSSSSTSEGHLKEVRTNAPSSSVVPGSDTPPISISLPSEGNSRAASSAATVDSSIPSPALRLRRSPIVRGVSETGEANASNNSMSVQLNTGSMEQPESAVSEEEAKRRKLQRNNQVVKDRFDEWEEAYRLEAEKRKIDEMFMREALLEAQKAADNWEVPVGAVLVHKGKIIARGCNLVEQLRDSTAHAEMICIREGSNMLRTWRLSETTLYVTLEPCPMCAGAILQARIDTVVWGAPNKLLGADGSWIRLFPSGDGGNDLEETDKPAAPVHPFHPKIIIRRGVLAAECADAMQQFFKLRRKKDKKPEAPSSPPTCLPISHRPSKFFTKMHDAFHLMFCL</sequence>
<feature type="compositionally biased region" description="Low complexity" evidence="9">
    <location>
        <begin position="951"/>
        <end position="960"/>
    </location>
</feature>
<feature type="compositionally biased region" description="Basic and acidic residues" evidence="9">
    <location>
        <begin position="417"/>
        <end position="436"/>
    </location>
</feature>
<dbReference type="InParanoid" id="A0A6I9SU84"/>
<feature type="compositionally biased region" description="Polar residues" evidence="9">
    <location>
        <begin position="1027"/>
        <end position="1047"/>
    </location>
</feature>
<dbReference type="OrthoDB" id="408702at2759"/>
<dbReference type="PROSITE" id="PS51747">
    <property type="entry name" value="CYT_DCMP_DEAMINASES_2"/>
    <property type="match status" value="1"/>
</dbReference>
<accession>A0A6I9SU84</accession>
<comment type="catalytic activity">
    <reaction evidence="8">
        <text>adenosine(34) in tRNA + H2O + H(+) = inosine(34) in tRNA + NH4(+)</text>
        <dbReference type="Rhea" id="RHEA:43168"/>
        <dbReference type="Rhea" id="RHEA-COMP:10373"/>
        <dbReference type="Rhea" id="RHEA-COMP:10374"/>
        <dbReference type="ChEBI" id="CHEBI:15377"/>
        <dbReference type="ChEBI" id="CHEBI:15378"/>
        <dbReference type="ChEBI" id="CHEBI:28938"/>
        <dbReference type="ChEBI" id="CHEBI:74411"/>
        <dbReference type="ChEBI" id="CHEBI:82852"/>
        <dbReference type="EC" id="3.5.4.33"/>
    </reaction>
</comment>
<feature type="domain" description="CMP/dCMP-type deaminase" evidence="10">
    <location>
        <begin position="1088"/>
        <end position="1210"/>
    </location>
</feature>
<feature type="compositionally biased region" description="Low complexity" evidence="9">
    <location>
        <begin position="312"/>
        <end position="322"/>
    </location>
</feature>
<feature type="region of interest" description="Disordered" evidence="9">
    <location>
        <begin position="811"/>
        <end position="863"/>
    </location>
</feature>
<dbReference type="GO" id="GO:0009507">
    <property type="term" value="C:chloroplast"/>
    <property type="evidence" value="ECO:0007669"/>
    <property type="project" value="TreeGrafter"/>
</dbReference>
<feature type="compositionally biased region" description="Low complexity" evidence="9">
    <location>
        <begin position="343"/>
        <end position="353"/>
    </location>
</feature>
<keyword evidence="7" id="KW-0862">Zinc</keyword>
<gene>
    <name evidence="12" type="primary">LOC105156438</name>
</gene>
<reference evidence="12" key="1">
    <citation type="submission" date="2025-08" db="UniProtKB">
        <authorList>
            <consortium name="RefSeq"/>
        </authorList>
    </citation>
    <scope>IDENTIFICATION</scope>
</reference>
<feature type="region of interest" description="Disordered" evidence="9">
    <location>
        <begin position="1023"/>
        <end position="1058"/>
    </location>
</feature>
<evidence type="ECO:0000256" key="6">
    <source>
        <dbReference type="ARBA" id="ARBA00022801"/>
    </source>
</evidence>
<keyword evidence="4" id="KW-0819">tRNA processing</keyword>
<comment type="cofactor">
    <cofactor evidence="1">
        <name>Zn(2+)</name>
        <dbReference type="ChEBI" id="CHEBI:29105"/>
    </cofactor>
</comment>
<evidence type="ECO:0000313" key="12">
    <source>
        <dbReference type="RefSeq" id="XP_011070861.1"/>
    </source>
</evidence>
<evidence type="ECO:0000259" key="10">
    <source>
        <dbReference type="PROSITE" id="PS51747"/>
    </source>
</evidence>
<evidence type="ECO:0000256" key="5">
    <source>
        <dbReference type="ARBA" id="ARBA00022723"/>
    </source>
</evidence>
<evidence type="ECO:0000256" key="4">
    <source>
        <dbReference type="ARBA" id="ARBA00022694"/>
    </source>
</evidence>
<keyword evidence="6" id="KW-0378">Hydrolase</keyword>
<evidence type="ECO:0000256" key="3">
    <source>
        <dbReference type="ARBA" id="ARBA00012740"/>
    </source>
</evidence>
<feature type="compositionally biased region" description="Basic and acidic residues" evidence="9">
    <location>
        <begin position="444"/>
        <end position="498"/>
    </location>
</feature>
<dbReference type="HAMAP" id="MF_00972">
    <property type="entry name" value="tRNA_aden_deaminase"/>
    <property type="match status" value="1"/>
</dbReference>
<dbReference type="PANTHER" id="PTHR11079:SF179">
    <property type="entry name" value="TRNA(ADENINE(34)) DEAMINASE, CHLOROPLASTIC"/>
    <property type="match status" value="1"/>
</dbReference>
<dbReference type="CDD" id="cd01285">
    <property type="entry name" value="nucleoside_deaminase"/>
    <property type="match status" value="1"/>
</dbReference>
<name>A0A6I9SU84_SESIN</name>
<feature type="region of interest" description="Disordered" evidence="9">
    <location>
        <begin position="699"/>
        <end position="746"/>
    </location>
</feature>
<dbReference type="GO" id="GO:0002100">
    <property type="term" value="P:tRNA wobble adenosine to inosine editing"/>
    <property type="evidence" value="ECO:0007669"/>
    <property type="project" value="InterPro"/>
</dbReference>
<feature type="region of interest" description="Disordered" evidence="9">
    <location>
        <begin position="888"/>
        <end position="1009"/>
    </location>
</feature>
<feature type="compositionally biased region" description="Polar residues" evidence="9">
    <location>
        <begin position="900"/>
        <end position="913"/>
    </location>
</feature>
<feature type="compositionally biased region" description="Polar residues" evidence="9">
    <location>
        <begin position="718"/>
        <end position="729"/>
    </location>
</feature>
<dbReference type="SUPFAM" id="SSF53927">
    <property type="entry name" value="Cytidine deaminase-like"/>
    <property type="match status" value="1"/>
</dbReference>
<dbReference type="GO" id="GO:0052717">
    <property type="term" value="F:tRNA-specific adenosine-34 deaminase activity"/>
    <property type="evidence" value="ECO:0007669"/>
    <property type="project" value="UniProtKB-EC"/>
</dbReference>
<dbReference type="Pfam" id="PF00383">
    <property type="entry name" value="dCMP_cyt_deam_1"/>
    <property type="match status" value="1"/>
</dbReference>
<dbReference type="KEGG" id="sind:105156438"/>
<dbReference type="FunFam" id="3.40.140.10:FF:000005">
    <property type="entry name" value="tRNA-specific adenosine deaminase"/>
    <property type="match status" value="1"/>
</dbReference>
<feature type="compositionally biased region" description="Basic and acidic residues" evidence="9">
    <location>
        <begin position="816"/>
        <end position="826"/>
    </location>
</feature>
<evidence type="ECO:0000256" key="1">
    <source>
        <dbReference type="ARBA" id="ARBA00001947"/>
    </source>
</evidence>
<dbReference type="FunCoup" id="A0A6I9SU84">
    <property type="interactions" value="1927"/>
</dbReference>
<feature type="compositionally biased region" description="Basic and acidic residues" evidence="9">
    <location>
        <begin position="850"/>
        <end position="859"/>
    </location>
</feature>
<dbReference type="GO" id="GO:0046872">
    <property type="term" value="F:metal ion binding"/>
    <property type="evidence" value="ECO:0007669"/>
    <property type="project" value="UniProtKB-KW"/>
</dbReference>